<keyword evidence="2" id="KW-0238">DNA-binding</keyword>
<reference evidence="5" key="1">
    <citation type="submission" date="2022-10" db="EMBL/GenBank/DDBJ databases">
        <title>The WGS of Solirubrobacter phytolaccae KCTC 29190.</title>
        <authorList>
            <person name="Jiang Z."/>
        </authorList>
    </citation>
    <scope>NUCLEOTIDE SEQUENCE</scope>
    <source>
        <strain evidence="5">KCTC 29190</strain>
    </source>
</reference>
<dbReference type="Proteomes" id="UP001147653">
    <property type="component" value="Unassembled WGS sequence"/>
</dbReference>
<proteinExistence type="predicted"/>
<evidence type="ECO:0000256" key="2">
    <source>
        <dbReference type="ARBA" id="ARBA00023125"/>
    </source>
</evidence>
<dbReference type="PROSITE" id="PS50043">
    <property type="entry name" value="HTH_LUXR_2"/>
    <property type="match status" value="1"/>
</dbReference>
<dbReference type="SUPFAM" id="SSF46894">
    <property type="entry name" value="C-terminal effector domain of the bipartite response regulators"/>
    <property type="match status" value="1"/>
</dbReference>
<organism evidence="5 6">
    <name type="scientific">Solirubrobacter phytolaccae</name>
    <dbReference type="NCBI Taxonomy" id="1404360"/>
    <lineage>
        <taxon>Bacteria</taxon>
        <taxon>Bacillati</taxon>
        <taxon>Actinomycetota</taxon>
        <taxon>Thermoleophilia</taxon>
        <taxon>Solirubrobacterales</taxon>
        <taxon>Solirubrobacteraceae</taxon>
        <taxon>Solirubrobacter</taxon>
    </lineage>
</organism>
<dbReference type="PROSITE" id="PS00622">
    <property type="entry name" value="HTH_LUXR_1"/>
    <property type="match status" value="1"/>
</dbReference>
<dbReference type="InterPro" id="IPR036388">
    <property type="entry name" value="WH-like_DNA-bd_sf"/>
</dbReference>
<dbReference type="SMART" id="SM00421">
    <property type="entry name" value="HTH_LUXR"/>
    <property type="match status" value="1"/>
</dbReference>
<accession>A0A9X3N8C9</accession>
<name>A0A9X3N8C9_9ACTN</name>
<dbReference type="GO" id="GO:0006355">
    <property type="term" value="P:regulation of DNA-templated transcription"/>
    <property type="evidence" value="ECO:0007669"/>
    <property type="project" value="InterPro"/>
</dbReference>
<evidence type="ECO:0000313" key="5">
    <source>
        <dbReference type="EMBL" id="MDA0181618.1"/>
    </source>
</evidence>
<evidence type="ECO:0000259" key="4">
    <source>
        <dbReference type="PROSITE" id="PS50043"/>
    </source>
</evidence>
<dbReference type="PANTHER" id="PTHR44688:SF16">
    <property type="entry name" value="DNA-BINDING TRANSCRIPTIONAL ACTIVATOR DEVR_DOSR"/>
    <property type="match status" value="1"/>
</dbReference>
<dbReference type="CDD" id="cd06170">
    <property type="entry name" value="LuxR_C_like"/>
    <property type="match status" value="1"/>
</dbReference>
<dbReference type="Pfam" id="PF00196">
    <property type="entry name" value="GerE"/>
    <property type="match status" value="1"/>
</dbReference>
<protein>
    <submittedName>
        <fullName evidence="5">Helix-turn-helix transcriptional regulator</fullName>
    </submittedName>
</protein>
<dbReference type="InterPro" id="IPR000792">
    <property type="entry name" value="Tscrpt_reg_LuxR_C"/>
</dbReference>
<comment type="caution">
    <text evidence="5">The sequence shown here is derived from an EMBL/GenBank/DDBJ whole genome shotgun (WGS) entry which is preliminary data.</text>
</comment>
<keyword evidence="6" id="KW-1185">Reference proteome</keyword>
<keyword evidence="3" id="KW-0804">Transcription</keyword>
<feature type="domain" description="HTH luxR-type" evidence="4">
    <location>
        <begin position="395"/>
        <end position="455"/>
    </location>
</feature>
<dbReference type="RefSeq" id="WP_270025966.1">
    <property type="nucleotide sequence ID" value="NZ_JAPDDP010000023.1"/>
</dbReference>
<sequence>MLAQAHILRNRHADAEAVLAAVEDEAAAVGHPDANDYVRRRLWVLNWALHDTAAAAALLDRAASWAGAEMIARMRAALDPFASPASVPASLPDEARGLLHAQRAVALLLAGQADEAAALTRTFTPPVPLRHLGDAAMLAAHTAVALESGDDWPALQTYAGRVLRDGVRGSDHEAAGLAALTLARLAYVQGREKDTARWLAEAEIHLARRDSFGASVALEATAIAIADFDAATARLAALHARVDSRTLLPTQVPHLKRAEGWVLRRRNGPEAARFLLAAAEESTSPTFAAVLAYEALRAGANVAPLLEALGARSRLIDAYRAHAQARATNDGAALLDAAETFATIGALRYAVEAATEAAAAYVRDGRRDSARRAAARARELHVPDQGVEPPHVDGLDTAAIELTVREQQVTRLVAEGLSNAEIADRLVLSVRTVETHVYRSLQKLGLNDRRELHGT</sequence>
<dbReference type="InterPro" id="IPR016032">
    <property type="entry name" value="Sig_transdc_resp-reg_C-effctor"/>
</dbReference>
<dbReference type="GO" id="GO:0003677">
    <property type="term" value="F:DNA binding"/>
    <property type="evidence" value="ECO:0007669"/>
    <property type="project" value="UniProtKB-KW"/>
</dbReference>
<gene>
    <name evidence="5" type="ORF">OJ997_15035</name>
</gene>
<dbReference type="PANTHER" id="PTHR44688">
    <property type="entry name" value="DNA-BINDING TRANSCRIPTIONAL ACTIVATOR DEVR_DOSR"/>
    <property type="match status" value="1"/>
</dbReference>
<evidence type="ECO:0000313" key="6">
    <source>
        <dbReference type="Proteomes" id="UP001147653"/>
    </source>
</evidence>
<keyword evidence="1" id="KW-0805">Transcription regulation</keyword>
<dbReference type="PRINTS" id="PR00038">
    <property type="entry name" value="HTHLUXR"/>
</dbReference>
<evidence type="ECO:0000256" key="3">
    <source>
        <dbReference type="ARBA" id="ARBA00023163"/>
    </source>
</evidence>
<dbReference type="EMBL" id="JAPDDP010000023">
    <property type="protein sequence ID" value="MDA0181618.1"/>
    <property type="molecule type" value="Genomic_DNA"/>
</dbReference>
<dbReference type="Gene3D" id="1.10.10.10">
    <property type="entry name" value="Winged helix-like DNA-binding domain superfamily/Winged helix DNA-binding domain"/>
    <property type="match status" value="1"/>
</dbReference>
<evidence type="ECO:0000256" key="1">
    <source>
        <dbReference type="ARBA" id="ARBA00023015"/>
    </source>
</evidence>
<dbReference type="AlphaFoldDB" id="A0A9X3N8C9"/>